<accession>A0ABY2HAS5</accession>
<dbReference type="GeneID" id="300574738"/>
<keyword evidence="2" id="KW-0472">Membrane</keyword>
<evidence type="ECO:0000313" key="3">
    <source>
        <dbReference type="EMBL" id="TFB04781.1"/>
    </source>
</evidence>
<reference evidence="3 4" key="1">
    <citation type="submission" date="2018-01" db="EMBL/GenBank/DDBJ databases">
        <title>Genome characterization of the sugarcane-associated fungus Trichoderma ghanense CCMA-1212 and their application in lignocelulose bioconversion.</title>
        <authorList>
            <person name="Steindorff A.S."/>
            <person name="Mendes T.D."/>
            <person name="Vilela E.S.D."/>
            <person name="Rodrigues D.S."/>
            <person name="Formighieri E.F."/>
            <person name="Melo I.S."/>
            <person name="Favaro L.C.L."/>
        </authorList>
    </citation>
    <scope>NUCLEOTIDE SEQUENCE [LARGE SCALE GENOMIC DNA]</scope>
    <source>
        <strain evidence="3 4">CCMA-1212</strain>
    </source>
</reference>
<keyword evidence="2" id="KW-0812">Transmembrane</keyword>
<feature type="compositionally biased region" description="Basic and acidic residues" evidence="1">
    <location>
        <begin position="208"/>
        <end position="219"/>
    </location>
</feature>
<evidence type="ECO:0000256" key="1">
    <source>
        <dbReference type="SAM" id="MobiDB-lite"/>
    </source>
</evidence>
<dbReference type="EMBL" id="PPTA01000003">
    <property type="protein sequence ID" value="TFB04781.1"/>
    <property type="molecule type" value="Genomic_DNA"/>
</dbReference>
<organism evidence="3 4">
    <name type="scientific">Trichoderma ghanense</name>
    <dbReference type="NCBI Taxonomy" id="65468"/>
    <lineage>
        <taxon>Eukaryota</taxon>
        <taxon>Fungi</taxon>
        <taxon>Dikarya</taxon>
        <taxon>Ascomycota</taxon>
        <taxon>Pezizomycotina</taxon>
        <taxon>Sordariomycetes</taxon>
        <taxon>Hypocreomycetidae</taxon>
        <taxon>Hypocreales</taxon>
        <taxon>Hypocreaceae</taxon>
        <taxon>Trichoderma</taxon>
    </lineage>
</organism>
<evidence type="ECO:0000256" key="2">
    <source>
        <dbReference type="SAM" id="Phobius"/>
    </source>
</evidence>
<dbReference type="RefSeq" id="XP_073560982.1">
    <property type="nucleotide sequence ID" value="XM_073700288.1"/>
</dbReference>
<evidence type="ECO:0000313" key="4">
    <source>
        <dbReference type="Proteomes" id="UP001642720"/>
    </source>
</evidence>
<gene>
    <name evidence="3" type="ORF">CCMA1212_002921</name>
</gene>
<comment type="caution">
    <text evidence="3">The sequence shown here is derived from an EMBL/GenBank/DDBJ whole genome shotgun (WGS) entry which is preliminary data.</text>
</comment>
<feature type="region of interest" description="Disordered" evidence="1">
    <location>
        <begin position="187"/>
        <end position="219"/>
    </location>
</feature>
<dbReference type="Proteomes" id="UP001642720">
    <property type="component" value="Unassembled WGS sequence"/>
</dbReference>
<proteinExistence type="predicted"/>
<feature type="transmembrane region" description="Helical" evidence="2">
    <location>
        <begin position="67"/>
        <end position="91"/>
    </location>
</feature>
<feature type="transmembrane region" description="Helical" evidence="2">
    <location>
        <begin position="103"/>
        <end position="124"/>
    </location>
</feature>
<protein>
    <submittedName>
        <fullName evidence="3">Uncharacterized protein</fullName>
    </submittedName>
</protein>
<name>A0ABY2HAS5_9HYPO</name>
<keyword evidence="2" id="KW-1133">Transmembrane helix</keyword>
<sequence length="219" mass="23178">MGSLDLEVEEAGFTSVGGPARFVAELLEYVSPVDLRSSSFGFPSMDMLADLPLVWIDGLVTVVDGGYLLVTADFSFLAATSFVVASVIALARRPGMGPPAGGGALAPLLVPVLVLPVPVPAVFLRLEDELLGLEAVDAARALCLRLGSRVGEADRGTEASRELDVRVGIEGMPVAERIERERGIDDDIGRDVESPGGLRRGFLEEMDDANRCKDGELPN</sequence>
<keyword evidence="4" id="KW-1185">Reference proteome</keyword>